<dbReference type="PANTHER" id="PTHR47950">
    <property type="entry name" value="CYTOCHROME P450, FAMILY 76, SUBFAMILY C, POLYPEPTIDE 5-RELATED"/>
    <property type="match status" value="1"/>
</dbReference>
<keyword evidence="9" id="KW-1133">Transmembrane helix</keyword>
<evidence type="ECO:0000256" key="3">
    <source>
        <dbReference type="ARBA" id="ARBA00022723"/>
    </source>
</evidence>
<evidence type="ECO:0000256" key="4">
    <source>
        <dbReference type="ARBA" id="ARBA00023002"/>
    </source>
</evidence>
<dbReference type="AlphaFoldDB" id="A0A8K0MK33"/>
<protein>
    <recommendedName>
        <fullName evidence="12">Cytochrome P450</fullName>
    </recommendedName>
</protein>
<organism evidence="10 11">
    <name type="scientific">Rhamnella rubrinervis</name>
    <dbReference type="NCBI Taxonomy" id="2594499"/>
    <lineage>
        <taxon>Eukaryota</taxon>
        <taxon>Viridiplantae</taxon>
        <taxon>Streptophyta</taxon>
        <taxon>Embryophyta</taxon>
        <taxon>Tracheophyta</taxon>
        <taxon>Spermatophyta</taxon>
        <taxon>Magnoliopsida</taxon>
        <taxon>eudicotyledons</taxon>
        <taxon>Gunneridae</taxon>
        <taxon>Pentapetalae</taxon>
        <taxon>rosids</taxon>
        <taxon>fabids</taxon>
        <taxon>Rosales</taxon>
        <taxon>Rhamnaceae</taxon>
        <taxon>rhamnoid group</taxon>
        <taxon>Rhamneae</taxon>
        <taxon>Rhamnella</taxon>
    </lineage>
</organism>
<keyword evidence="4 8" id="KW-0560">Oxidoreductase</keyword>
<keyword evidence="9" id="KW-0472">Membrane</keyword>
<dbReference type="Pfam" id="PF00067">
    <property type="entry name" value="p450"/>
    <property type="match status" value="1"/>
</dbReference>
<dbReference type="InterPro" id="IPR036396">
    <property type="entry name" value="Cyt_P450_sf"/>
</dbReference>
<dbReference type="GO" id="GO:0020037">
    <property type="term" value="F:heme binding"/>
    <property type="evidence" value="ECO:0007669"/>
    <property type="project" value="InterPro"/>
</dbReference>
<dbReference type="PRINTS" id="PR00385">
    <property type="entry name" value="P450"/>
</dbReference>
<evidence type="ECO:0000313" key="11">
    <source>
        <dbReference type="Proteomes" id="UP000796880"/>
    </source>
</evidence>
<proteinExistence type="inferred from homology"/>
<keyword evidence="5 7" id="KW-0408">Iron</keyword>
<feature type="binding site" description="axial binding residue" evidence="7">
    <location>
        <position position="412"/>
    </location>
    <ligand>
        <name>heme</name>
        <dbReference type="ChEBI" id="CHEBI:30413"/>
    </ligand>
    <ligandPart>
        <name>Fe</name>
        <dbReference type="ChEBI" id="CHEBI:18248"/>
    </ligandPart>
</feature>
<evidence type="ECO:0008006" key="12">
    <source>
        <dbReference type="Google" id="ProtNLM"/>
    </source>
</evidence>
<evidence type="ECO:0000256" key="1">
    <source>
        <dbReference type="ARBA" id="ARBA00010617"/>
    </source>
</evidence>
<dbReference type="CDD" id="cd11073">
    <property type="entry name" value="CYP76-like"/>
    <property type="match status" value="1"/>
</dbReference>
<dbReference type="GO" id="GO:0005506">
    <property type="term" value="F:iron ion binding"/>
    <property type="evidence" value="ECO:0007669"/>
    <property type="project" value="InterPro"/>
</dbReference>
<gene>
    <name evidence="10" type="ORF">FNV43_RR09158</name>
</gene>
<evidence type="ECO:0000256" key="2">
    <source>
        <dbReference type="ARBA" id="ARBA00022617"/>
    </source>
</evidence>
<sequence length="470" mass="53696">MESYSFLLLSLILLICTHFLVNLKRWVFVKRKLPPGPTGLPILGNIIAIGQRPHESLANMAKKHGPLMTVQLGYNTTVVASSIEMAKEFLQKNDQACLGRPVPDAITAQHDYEVAMAWISGGPRWRKLRKLCNSQVFTTQRLDALQELRNQMYRAMVERLRKQVKRGGRVYWEEIKELVARIMFLGGKPNISDYFPFLKPFDLQHLKRDIEVSYHRLHSLLDNIIDQRQKRRESKLPRCDDFLDVLLDNYQFSPEELSLAEIKTMLTDLFIGGTDTSSTTIEWVMTELLRHPKVMDKLKQELADTISLGQSIEEKDIPRLPYLQAVLKESLRLHPAAPLLLPHQAQMDVQVCGYTIPKGTHLVVNSWCISRDPVNWPDRPTEFIPERFLDSKLDFRGTNLCFTPFGSGRRICPGLSLSVRMLSLSLGNLVHHFDWKLPDGMAPEDIDIGDKFGITLQKAIPLVAIPTLVN</sequence>
<dbReference type="OrthoDB" id="2789670at2759"/>
<dbReference type="Gene3D" id="1.10.630.10">
    <property type="entry name" value="Cytochrome P450"/>
    <property type="match status" value="1"/>
</dbReference>
<reference evidence="10" key="1">
    <citation type="submission" date="2020-03" db="EMBL/GenBank/DDBJ databases">
        <title>A high-quality chromosome-level genome assembly of a woody plant with both climbing and erect habits, Rhamnella rubrinervis.</title>
        <authorList>
            <person name="Lu Z."/>
            <person name="Yang Y."/>
            <person name="Zhu X."/>
            <person name="Sun Y."/>
        </authorList>
    </citation>
    <scope>NUCLEOTIDE SEQUENCE</scope>
    <source>
        <strain evidence="10">BYM</strain>
        <tissue evidence="10">Leaf</tissue>
    </source>
</reference>
<evidence type="ECO:0000256" key="7">
    <source>
        <dbReference type="PIRSR" id="PIRSR602401-1"/>
    </source>
</evidence>
<evidence type="ECO:0000256" key="9">
    <source>
        <dbReference type="SAM" id="Phobius"/>
    </source>
</evidence>
<dbReference type="InterPro" id="IPR002401">
    <property type="entry name" value="Cyt_P450_E_grp-I"/>
</dbReference>
<evidence type="ECO:0000313" key="10">
    <source>
        <dbReference type="EMBL" id="KAF3448445.1"/>
    </source>
</evidence>
<accession>A0A8K0MK33</accession>
<name>A0A8K0MK33_9ROSA</name>
<keyword evidence="11" id="KW-1185">Reference proteome</keyword>
<dbReference type="GO" id="GO:0016705">
    <property type="term" value="F:oxidoreductase activity, acting on paired donors, with incorporation or reduction of molecular oxygen"/>
    <property type="evidence" value="ECO:0007669"/>
    <property type="project" value="InterPro"/>
</dbReference>
<keyword evidence="9" id="KW-0812">Transmembrane</keyword>
<dbReference type="InterPro" id="IPR017972">
    <property type="entry name" value="Cyt_P450_CS"/>
</dbReference>
<dbReference type="InterPro" id="IPR001128">
    <property type="entry name" value="Cyt_P450"/>
</dbReference>
<feature type="transmembrane region" description="Helical" evidence="9">
    <location>
        <begin position="6"/>
        <end position="23"/>
    </location>
</feature>
<evidence type="ECO:0000256" key="5">
    <source>
        <dbReference type="ARBA" id="ARBA00023004"/>
    </source>
</evidence>
<keyword evidence="2 7" id="KW-0349">Heme</keyword>
<comment type="similarity">
    <text evidence="1 8">Belongs to the cytochrome P450 family.</text>
</comment>
<dbReference type="SUPFAM" id="SSF48264">
    <property type="entry name" value="Cytochrome P450"/>
    <property type="match status" value="1"/>
</dbReference>
<dbReference type="PRINTS" id="PR00463">
    <property type="entry name" value="EP450I"/>
</dbReference>
<evidence type="ECO:0000256" key="8">
    <source>
        <dbReference type="RuleBase" id="RU000461"/>
    </source>
</evidence>
<dbReference type="FunFam" id="1.10.630.10:FF:000163">
    <property type="entry name" value="Geraniol 8-hydroxylase"/>
    <property type="match status" value="1"/>
</dbReference>
<dbReference type="GO" id="GO:0004497">
    <property type="term" value="F:monooxygenase activity"/>
    <property type="evidence" value="ECO:0007669"/>
    <property type="project" value="UniProtKB-KW"/>
</dbReference>
<keyword evidence="3 7" id="KW-0479">Metal-binding</keyword>
<evidence type="ECO:0000256" key="6">
    <source>
        <dbReference type="ARBA" id="ARBA00023033"/>
    </source>
</evidence>
<dbReference type="EMBL" id="VOIH02000004">
    <property type="protein sequence ID" value="KAF3448445.1"/>
    <property type="molecule type" value="Genomic_DNA"/>
</dbReference>
<comment type="cofactor">
    <cofactor evidence="7">
        <name>heme</name>
        <dbReference type="ChEBI" id="CHEBI:30413"/>
    </cofactor>
</comment>
<dbReference type="Proteomes" id="UP000796880">
    <property type="component" value="Unassembled WGS sequence"/>
</dbReference>
<dbReference type="PROSITE" id="PS00086">
    <property type="entry name" value="CYTOCHROME_P450"/>
    <property type="match status" value="1"/>
</dbReference>
<keyword evidence="6 8" id="KW-0503">Monooxygenase</keyword>
<comment type="caution">
    <text evidence="10">The sequence shown here is derived from an EMBL/GenBank/DDBJ whole genome shotgun (WGS) entry which is preliminary data.</text>
</comment>
<dbReference type="PANTHER" id="PTHR47950:SF4">
    <property type="entry name" value="GERANIOL 8-HYDROXYLASE-LIKE"/>
    <property type="match status" value="1"/>
</dbReference>